<organism evidence="3">
    <name type="scientific">Eucalyptus grandis</name>
    <name type="common">Flooded gum</name>
    <dbReference type="NCBI Taxonomy" id="71139"/>
    <lineage>
        <taxon>Eukaryota</taxon>
        <taxon>Viridiplantae</taxon>
        <taxon>Streptophyta</taxon>
        <taxon>Embryophyta</taxon>
        <taxon>Tracheophyta</taxon>
        <taxon>Spermatophyta</taxon>
        <taxon>Magnoliopsida</taxon>
        <taxon>eudicotyledons</taxon>
        <taxon>Gunneridae</taxon>
        <taxon>Pentapetalae</taxon>
        <taxon>rosids</taxon>
        <taxon>malvids</taxon>
        <taxon>Myrtales</taxon>
        <taxon>Myrtaceae</taxon>
        <taxon>Myrtoideae</taxon>
        <taxon>Eucalypteae</taxon>
        <taxon>Eucalyptus</taxon>
    </lineage>
</organism>
<dbReference type="SUPFAM" id="SSF47473">
    <property type="entry name" value="EF-hand"/>
    <property type="match status" value="1"/>
</dbReference>
<dbReference type="OMA" id="STQPECT"/>
<gene>
    <name evidence="3" type="ORF">EUGRSUZ_J02758</name>
</gene>
<proteinExistence type="predicted"/>
<dbReference type="InterPro" id="IPR018247">
    <property type="entry name" value="EF_Hand_1_Ca_BS"/>
</dbReference>
<evidence type="ECO:0000259" key="2">
    <source>
        <dbReference type="PROSITE" id="PS50222"/>
    </source>
</evidence>
<accession>A0A059AHK6</accession>
<dbReference type="STRING" id="71139.A0A059AHK6"/>
<sequence>MNKFKKKILRVVADNLPDEQVDHIKEMFDVMDTNNNGDLTFEELKHDLHKYGQQVADPDVQMLMDAARSPIQQLSTF</sequence>
<dbReference type="AlphaFoldDB" id="A0A059AHK6"/>
<feature type="domain" description="EF-hand" evidence="2">
    <location>
        <begin position="19"/>
        <end position="54"/>
    </location>
</feature>
<keyword evidence="1" id="KW-0106">Calcium</keyword>
<dbReference type="GO" id="GO:0005509">
    <property type="term" value="F:calcium ion binding"/>
    <property type="evidence" value="ECO:0007669"/>
    <property type="project" value="InterPro"/>
</dbReference>
<reference evidence="3" key="1">
    <citation type="submission" date="2013-07" db="EMBL/GenBank/DDBJ databases">
        <title>The genome of Eucalyptus grandis.</title>
        <authorList>
            <person name="Schmutz J."/>
            <person name="Hayes R."/>
            <person name="Myburg A."/>
            <person name="Tuskan G."/>
            <person name="Grattapaglia D."/>
            <person name="Rokhsar D.S."/>
        </authorList>
    </citation>
    <scope>NUCLEOTIDE SEQUENCE</scope>
    <source>
        <tissue evidence="3">Leaf extractions</tissue>
    </source>
</reference>
<dbReference type="InterPro" id="IPR002048">
    <property type="entry name" value="EF_hand_dom"/>
</dbReference>
<evidence type="ECO:0000313" key="3">
    <source>
        <dbReference type="EMBL" id="KCW53492.1"/>
    </source>
</evidence>
<name>A0A059AHK6_EUCGR</name>
<dbReference type="PROSITE" id="PS50222">
    <property type="entry name" value="EF_HAND_2"/>
    <property type="match status" value="1"/>
</dbReference>
<evidence type="ECO:0000256" key="1">
    <source>
        <dbReference type="ARBA" id="ARBA00022837"/>
    </source>
</evidence>
<dbReference type="SMART" id="SM00054">
    <property type="entry name" value="EFh"/>
    <property type="match status" value="1"/>
</dbReference>
<dbReference type="Gramene" id="KCW53492">
    <property type="protein sequence ID" value="KCW53492"/>
    <property type="gene ID" value="EUGRSUZ_J02758"/>
</dbReference>
<dbReference type="EMBL" id="KK198762">
    <property type="protein sequence ID" value="KCW53492.1"/>
    <property type="molecule type" value="Genomic_DNA"/>
</dbReference>
<dbReference type="PROSITE" id="PS00018">
    <property type="entry name" value="EF_HAND_1"/>
    <property type="match status" value="1"/>
</dbReference>
<dbReference type="Gene3D" id="1.10.238.10">
    <property type="entry name" value="EF-hand"/>
    <property type="match status" value="1"/>
</dbReference>
<protein>
    <recommendedName>
        <fullName evidence="2">EF-hand domain-containing protein</fullName>
    </recommendedName>
</protein>
<dbReference type="Pfam" id="PF00036">
    <property type="entry name" value="EF-hand_1"/>
    <property type="match status" value="1"/>
</dbReference>
<dbReference type="eggNOG" id="KOG0032">
    <property type="taxonomic scope" value="Eukaryota"/>
</dbReference>
<dbReference type="InParanoid" id="A0A059AHK6"/>
<dbReference type="InterPro" id="IPR011992">
    <property type="entry name" value="EF-hand-dom_pair"/>
</dbReference>